<protein>
    <submittedName>
        <fullName evidence="1">Uncharacterized protein</fullName>
    </submittedName>
</protein>
<proteinExistence type="predicted"/>
<sequence length="314" mass="36256">SVFMPASVLTFERECDVEIPDRTSCMRTEDGNIWLQNFNSNAIKAFTKSGVMLELELPVKKPVVLYSAIGASGNACFVRENNKEESIFHRLFVDGGKIKIEENMKLKKGLHLHFFGKYYGVNHEHKIMDVCKLGEDYRKGNCNTLDITGVSFITSVYHRGKIVNIFDDIGEDENHSGERELKRFTPDVINYVSPDFEHALMESCEESDFVYVAIFDMNTIEVLNPLDLSIRTINIERPPNCKRSNTDDEFFVMPDGKMSVIMADEDNKRHLYTATIPEEFWKNKELPLNLDQDIKARDYSEEVPTKRRRMEENV</sequence>
<keyword evidence="2" id="KW-1185">Reference proteome</keyword>
<dbReference type="AlphaFoldDB" id="A0AAV5VJA6"/>
<accession>A0AAV5VJA6</accession>
<dbReference type="Proteomes" id="UP001432322">
    <property type="component" value="Unassembled WGS sequence"/>
</dbReference>
<feature type="non-terminal residue" evidence="1">
    <location>
        <position position="1"/>
    </location>
</feature>
<comment type="caution">
    <text evidence="1">The sequence shown here is derived from an EMBL/GenBank/DDBJ whole genome shotgun (WGS) entry which is preliminary data.</text>
</comment>
<dbReference type="EMBL" id="BTSY01000003">
    <property type="protein sequence ID" value="GMT19822.1"/>
    <property type="molecule type" value="Genomic_DNA"/>
</dbReference>
<organism evidence="1 2">
    <name type="scientific">Pristionchus fissidentatus</name>
    <dbReference type="NCBI Taxonomy" id="1538716"/>
    <lineage>
        <taxon>Eukaryota</taxon>
        <taxon>Metazoa</taxon>
        <taxon>Ecdysozoa</taxon>
        <taxon>Nematoda</taxon>
        <taxon>Chromadorea</taxon>
        <taxon>Rhabditida</taxon>
        <taxon>Rhabditina</taxon>
        <taxon>Diplogasteromorpha</taxon>
        <taxon>Diplogasteroidea</taxon>
        <taxon>Neodiplogasteridae</taxon>
        <taxon>Pristionchus</taxon>
    </lineage>
</organism>
<name>A0AAV5VJA6_9BILA</name>
<evidence type="ECO:0000313" key="1">
    <source>
        <dbReference type="EMBL" id="GMT19822.1"/>
    </source>
</evidence>
<reference evidence="1" key="1">
    <citation type="submission" date="2023-10" db="EMBL/GenBank/DDBJ databases">
        <title>Genome assembly of Pristionchus species.</title>
        <authorList>
            <person name="Yoshida K."/>
            <person name="Sommer R.J."/>
        </authorList>
    </citation>
    <scope>NUCLEOTIDE SEQUENCE</scope>
    <source>
        <strain evidence="1">RS5133</strain>
    </source>
</reference>
<gene>
    <name evidence="1" type="ORF">PFISCL1PPCAC_11119</name>
</gene>
<evidence type="ECO:0000313" key="2">
    <source>
        <dbReference type="Proteomes" id="UP001432322"/>
    </source>
</evidence>